<dbReference type="Proteomes" id="UP001320706">
    <property type="component" value="Unassembled WGS sequence"/>
</dbReference>
<accession>A0ACC3SAE5</accession>
<name>A0ACC3SAE5_9PEZI</name>
<comment type="caution">
    <text evidence="1">The sequence shown here is derived from an EMBL/GenBank/DDBJ whole genome shotgun (WGS) entry which is preliminary data.</text>
</comment>
<sequence>MPRCVSPTPSTAVTEVCRVDRMPPVHKQTAVLIAGLAHRHLAIGPNKVNLTGHGNDPVYCCHRAFVSGRRSCDPTTWDLVHGRQGHGTSSSILESFLRVGRTGASVVIAYLAYIWLMQDIHPYRRRM</sequence>
<proteinExistence type="predicted"/>
<dbReference type="EMBL" id="JAMKPW020000038">
    <property type="protein sequence ID" value="KAK8200899.1"/>
    <property type="molecule type" value="Genomic_DNA"/>
</dbReference>
<evidence type="ECO:0000313" key="2">
    <source>
        <dbReference type="Proteomes" id="UP001320706"/>
    </source>
</evidence>
<keyword evidence="2" id="KW-1185">Reference proteome</keyword>
<evidence type="ECO:0000313" key="1">
    <source>
        <dbReference type="EMBL" id="KAK8200899.1"/>
    </source>
</evidence>
<organism evidence="1 2">
    <name type="scientific">Zalaria obscura</name>
    <dbReference type="NCBI Taxonomy" id="2024903"/>
    <lineage>
        <taxon>Eukaryota</taxon>
        <taxon>Fungi</taxon>
        <taxon>Dikarya</taxon>
        <taxon>Ascomycota</taxon>
        <taxon>Pezizomycotina</taxon>
        <taxon>Dothideomycetes</taxon>
        <taxon>Dothideomycetidae</taxon>
        <taxon>Dothideales</taxon>
        <taxon>Zalariaceae</taxon>
        <taxon>Zalaria</taxon>
    </lineage>
</organism>
<gene>
    <name evidence="1" type="ORF">M8818_006217</name>
</gene>
<protein>
    <submittedName>
        <fullName evidence="1">Uncharacterized protein</fullName>
    </submittedName>
</protein>
<reference evidence="1" key="1">
    <citation type="submission" date="2024-02" db="EMBL/GenBank/DDBJ databases">
        <title>Metagenome Assembled Genome of Zalaria obscura JY119.</title>
        <authorList>
            <person name="Vighnesh L."/>
            <person name="Jagadeeshwari U."/>
            <person name="Venkata Ramana C."/>
            <person name="Sasikala C."/>
        </authorList>
    </citation>
    <scope>NUCLEOTIDE SEQUENCE</scope>
    <source>
        <strain evidence="1">JY119</strain>
    </source>
</reference>